<gene>
    <name evidence="1" type="ORF">SAMN05444351_3668</name>
</gene>
<dbReference type="Proteomes" id="UP000184471">
    <property type="component" value="Unassembled WGS sequence"/>
</dbReference>
<dbReference type="AlphaFoldDB" id="A0A1M5NS70"/>
<accession>A0A1M5NS70</accession>
<organism evidence="1 2">
    <name type="scientific">Geodermatophilus nigrescens</name>
    <dbReference type="NCBI Taxonomy" id="1070870"/>
    <lineage>
        <taxon>Bacteria</taxon>
        <taxon>Bacillati</taxon>
        <taxon>Actinomycetota</taxon>
        <taxon>Actinomycetes</taxon>
        <taxon>Geodermatophilales</taxon>
        <taxon>Geodermatophilaceae</taxon>
        <taxon>Geodermatophilus</taxon>
    </lineage>
</organism>
<name>A0A1M5NS70_9ACTN</name>
<protein>
    <submittedName>
        <fullName evidence="1">Uncharacterized protein</fullName>
    </submittedName>
</protein>
<evidence type="ECO:0000313" key="1">
    <source>
        <dbReference type="EMBL" id="SHG92382.1"/>
    </source>
</evidence>
<reference evidence="1 2" key="1">
    <citation type="submission" date="2016-11" db="EMBL/GenBank/DDBJ databases">
        <authorList>
            <person name="Jaros S."/>
            <person name="Januszkiewicz K."/>
            <person name="Wedrychowicz H."/>
        </authorList>
    </citation>
    <scope>NUCLEOTIDE SEQUENCE [LARGE SCALE GENOMIC DNA]</scope>
    <source>
        <strain evidence="1 2">DSM 45408</strain>
    </source>
</reference>
<proteinExistence type="predicted"/>
<sequence length="338" mass="37457">MNRRGRTGTGRRPCPQIRDVISRSVSRLAASVGIVTESPTEDDHEDSGFGFELSEEDRQRLAEALAPMTKELSEALGAAVAPFAARIREQWAETFSGLDLRPLLPAFEFPPELVERLRRWAGYRPSNWPPGVDVDRMTTAITVDGIPLVWAPREDVVADVLNATDWTARVAVLVEHQDAVIEDCQAVLDEVTSPTYEGKVLLARQALNALKAGHPQPAQALAVVVTESAVARAIHPTYDRVKNKVRLADLEDVHIYELRLRAALAPLHRFYTEWTEGKTPGDMPKALSRHVTVHSAAPEHFTEANAVLAVLTASTVLRALQELEEVRIAWKDPTWLPK</sequence>
<dbReference type="EMBL" id="FQVX01000003">
    <property type="protein sequence ID" value="SHG92382.1"/>
    <property type="molecule type" value="Genomic_DNA"/>
</dbReference>
<evidence type="ECO:0000313" key="2">
    <source>
        <dbReference type="Proteomes" id="UP000184471"/>
    </source>
</evidence>
<keyword evidence="2" id="KW-1185">Reference proteome</keyword>